<accession>A0ACB9ZX90</accession>
<name>A0ACB9ZX90_CATRO</name>
<reference evidence="2" key="1">
    <citation type="journal article" date="2023" name="Nat. Plants">
        <title>Single-cell RNA sequencing provides a high-resolution roadmap for understanding the multicellular compartmentation of specialized metabolism.</title>
        <authorList>
            <person name="Sun S."/>
            <person name="Shen X."/>
            <person name="Li Y."/>
            <person name="Li Y."/>
            <person name="Wang S."/>
            <person name="Li R."/>
            <person name="Zhang H."/>
            <person name="Shen G."/>
            <person name="Guo B."/>
            <person name="Wei J."/>
            <person name="Xu J."/>
            <person name="St-Pierre B."/>
            <person name="Chen S."/>
            <person name="Sun C."/>
        </authorList>
    </citation>
    <scope>NUCLEOTIDE SEQUENCE [LARGE SCALE GENOMIC DNA]</scope>
</reference>
<dbReference type="Proteomes" id="UP001060085">
    <property type="component" value="Linkage Group LG07"/>
</dbReference>
<dbReference type="EMBL" id="CM044707">
    <property type="protein sequence ID" value="KAI5653263.1"/>
    <property type="molecule type" value="Genomic_DNA"/>
</dbReference>
<protein>
    <submittedName>
        <fullName evidence="1">Uncharacterized protein</fullName>
    </submittedName>
</protein>
<organism evidence="1 2">
    <name type="scientific">Catharanthus roseus</name>
    <name type="common">Madagascar periwinkle</name>
    <name type="synonym">Vinca rosea</name>
    <dbReference type="NCBI Taxonomy" id="4058"/>
    <lineage>
        <taxon>Eukaryota</taxon>
        <taxon>Viridiplantae</taxon>
        <taxon>Streptophyta</taxon>
        <taxon>Embryophyta</taxon>
        <taxon>Tracheophyta</taxon>
        <taxon>Spermatophyta</taxon>
        <taxon>Magnoliopsida</taxon>
        <taxon>eudicotyledons</taxon>
        <taxon>Gunneridae</taxon>
        <taxon>Pentapetalae</taxon>
        <taxon>asterids</taxon>
        <taxon>lamiids</taxon>
        <taxon>Gentianales</taxon>
        <taxon>Apocynaceae</taxon>
        <taxon>Rauvolfioideae</taxon>
        <taxon>Vinceae</taxon>
        <taxon>Catharanthinae</taxon>
        <taxon>Catharanthus</taxon>
    </lineage>
</organism>
<gene>
    <name evidence="1" type="ORF">M9H77_30450</name>
</gene>
<sequence length="301" mass="34214">MGADTEPGKEDRCQELAKSSSFHHRIYSEVEEIGWENLVKLGDDLTFLSFRVMDKNGRVHILELTLEKTYPNCPPSVAADVPYIFNLVWSMDSKLKDVVLQFQRHLEKLQEFWLTLDDIDKTLWIAVPKHLHSSLSCRLINIGDDCCIMLSLNAKDPRELPECRFLGSDAKVHHLRKKWRINGKRCMLPIDRIKDETFTDNLAKILDMPLPKPPNKQKNDNQIECGVCYAQYLPIDDELGANSGSGTDYTCENSNCSRAFHSVCLGDWLCSITTTRQSFDILFGNCPYCSNPVAVRIAGGK</sequence>
<proteinExistence type="predicted"/>
<comment type="caution">
    <text evidence="1">The sequence shown here is derived from an EMBL/GenBank/DDBJ whole genome shotgun (WGS) entry which is preliminary data.</text>
</comment>
<evidence type="ECO:0000313" key="2">
    <source>
        <dbReference type="Proteomes" id="UP001060085"/>
    </source>
</evidence>
<evidence type="ECO:0000313" key="1">
    <source>
        <dbReference type="EMBL" id="KAI5653263.1"/>
    </source>
</evidence>
<keyword evidence="2" id="KW-1185">Reference proteome</keyword>